<reference evidence="9" key="3">
    <citation type="submission" date="2025-05" db="UniProtKB">
        <authorList>
            <consortium name="Ensembl"/>
        </authorList>
    </citation>
    <scope>IDENTIFICATION</scope>
    <source>
        <strain evidence="9">Brown Norway</strain>
    </source>
</reference>
<feature type="compositionally biased region" description="Polar residues" evidence="7">
    <location>
        <begin position="218"/>
        <end position="227"/>
    </location>
</feature>
<dbReference type="PANTHER" id="PTHR46437:SF1">
    <property type="entry name" value="MORN REPEAT-CONTAINING PROTEIN 5"/>
    <property type="match status" value="1"/>
</dbReference>
<accession>Q6TXF8</accession>
<evidence type="ECO:0000256" key="3">
    <source>
        <dbReference type="ARBA" id="ARBA00022737"/>
    </source>
</evidence>
<dbReference type="InterPro" id="IPR042814">
    <property type="entry name" value="Morn5"/>
</dbReference>
<keyword evidence="4" id="KW-0282">Flagellum</keyword>
<dbReference type="AGR" id="RGD:1307739"/>
<dbReference type="Ensembl" id="ENSRNOT00000036495.6">
    <property type="protein sequence ID" value="ENSRNOP00000031303.4"/>
    <property type="gene ID" value="ENSRNOG00000026111.6"/>
</dbReference>
<dbReference type="InterPro" id="IPR003409">
    <property type="entry name" value="MORN"/>
</dbReference>
<evidence type="ECO:0000313" key="11">
    <source>
        <dbReference type="RGD" id="1307739"/>
    </source>
</evidence>
<dbReference type="eggNOG" id="KOG0231">
    <property type="taxonomic scope" value="Eukaryota"/>
</dbReference>
<keyword evidence="10" id="KW-1185">Reference proteome</keyword>
<dbReference type="Pfam" id="PF02493">
    <property type="entry name" value="MORN"/>
    <property type="match status" value="2"/>
</dbReference>
<dbReference type="PANTHER" id="PTHR46437">
    <property type="entry name" value="MORN REPEAT-CONTAINING PROTEIN 5"/>
    <property type="match status" value="1"/>
</dbReference>
<dbReference type="STRING" id="10116.ENSRNOP00000031303"/>
<keyword evidence="3" id="KW-0677">Repeat</keyword>
<organism evidence="8">
    <name type="scientific">Rattus norvegicus</name>
    <name type="common">Rat</name>
    <dbReference type="NCBI Taxonomy" id="10116"/>
    <lineage>
        <taxon>Eukaryota</taxon>
        <taxon>Metazoa</taxon>
        <taxon>Chordata</taxon>
        <taxon>Craniata</taxon>
        <taxon>Vertebrata</taxon>
        <taxon>Euteleostomi</taxon>
        <taxon>Mammalia</taxon>
        <taxon>Eutheria</taxon>
        <taxon>Euarchontoglires</taxon>
        <taxon>Glires</taxon>
        <taxon>Rodentia</taxon>
        <taxon>Myomorpha</taxon>
        <taxon>Muroidea</taxon>
        <taxon>Muridae</taxon>
        <taxon>Murinae</taxon>
        <taxon>Rattus</taxon>
    </lineage>
</organism>
<evidence type="ECO:0000313" key="9">
    <source>
        <dbReference type="Ensembl" id="ENSRNOP00000031303.4"/>
    </source>
</evidence>
<dbReference type="Bgee" id="ENSRNOG00000026111">
    <property type="expression patterns" value="Expressed in testis and 10 other cell types or tissues"/>
</dbReference>
<dbReference type="HOGENOM" id="CLU_752197_0_0_1"/>
<evidence type="ECO:0000256" key="2">
    <source>
        <dbReference type="ARBA" id="ARBA00016322"/>
    </source>
</evidence>
<dbReference type="Proteomes" id="UP000002494">
    <property type="component" value="Chromosome 3"/>
</dbReference>
<keyword evidence="6" id="KW-0966">Cell projection</keyword>
<reference evidence="9 10" key="2">
    <citation type="journal article" date="2004" name="Nature">
        <title>Genome sequence of the Brown Norway rat yields insights into mammalian evolution.</title>
        <authorList>
            <consortium name="Rat Genome Sequencing Project Consortium"/>
            <person name="Gibbs R.A."/>
            <person name="Weinstock G.M."/>
            <person name="Metzker M.L."/>
            <person name="Muzny D.M."/>
            <person name="Sodergren E.J."/>
            <person name="Scherer S."/>
            <person name="Scott G."/>
            <person name="Steffen D."/>
            <person name="Worley K.C."/>
            <person name="Burch P.E."/>
            <person name="Okwuonu G."/>
            <person name="Hines S."/>
            <person name="Lewis L."/>
            <person name="Deramo C."/>
            <person name="Delgado O."/>
            <person name="Dugan-Rocha S."/>
            <person name="Miner G."/>
            <person name="Morgan M."/>
            <person name="Hawes A."/>
            <person name="Gill R."/>
            <person name="Holt R.A."/>
            <person name="Adams M.D."/>
            <person name="Amanatides P.G."/>
            <person name="Baden-Tillson H."/>
            <person name="Barnstead M."/>
            <person name="Chin S."/>
            <person name="Evans C.A."/>
            <person name="Ferriera S."/>
            <person name="Fosler C."/>
            <person name="Glodek A."/>
            <person name="Gu Z."/>
            <person name="Jennings D."/>
            <person name="Kraft C.L."/>
            <person name="Nguyen T."/>
            <person name="Pfannkoch C.M."/>
            <person name="Sitter C."/>
            <person name="Sutton G.G."/>
            <person name="Venter J.C."/>
            <person name="Woodage T."/>
            <person name="Smith D."/>
            <person name="Lee H.-M."/>
            <person name="Gustafson E."/>
            <person name="Cahill P."/>
            <person name="Kana A."/>
            <person name="Doucette-Stamm L."/>
            <person name="Weinstock K."/>
            <person name="Fechtel K."/>
            <person name="Weiss R.B."/>
            <person name="Dunn D.M."/>
            <person name="Green E.D."/>
            <person name="Blakesley R.W."/>
            <person name="Bouffard G.G."/>
            <person name="De Jong P.J."/>
            <person name="Osoegawa K."/>
            <person name="Zhu B."/>
            <person name="Marra M."/>
            <person name="Schein J."/>
            <person name="Bosdet I."/>
            <person name="Fjell C."/>
            <person name="Jones S."/>
            <person name="Krzywinski M."/>
            <person name="Mathewson C."/>
            <person name="Siddiqui A."/>
            <person name="Wye N."/>
            <person name="McPherson J."/>
            <person name="Zhao S."/>
            <person name="Fraser C.M."/>
            <person name="Shetty J."/>
            <person name="Shatsman S."/>
            <person name="Geer K."/>
            <person name="Chen Y."/>
            <person name="Abramzon S."/>
            <person name="Nierman W.C."/>
            <person name="Havlak P.H."/>
            <person name="Chen R."/>
            <person name="Durbin K.J."/>
            <person name="Egan A."/>
            <person name="Ren Y."/>
            <person name="Song X.-Z."/>
            <person name="Li B."/>
            <person name="Liu Y."/>
            <person name="Qin X."/>
            <person name="Cawley S."/>
            <person name="Cooney A.J."/>
            <person name="D'Souza L.M."/>
            <person name="Martin K."/>
            <person name="Wu J.Q."/>
            <person name="Gonzalez-Garay M.L."/>
            <person name="Jackson A.R."/>
            <person name="Kalafus K.J."/>
            <person name="McLeod M.P."/>
            <person name="Milosavljevic A."/>
            <person name="Virk D."/>
            <person name="Volkov A."/>
            <person name="Wheeler D.A."/>
            <person name="Zhang Z."/>
            <person name="Bailey J.A."/>
            <person name="Eichler E.E."/>
            <person name="Tuzun E."/>
            <person name="Birney E."/>
            <person name="Mongin E."/>
            <person name="Ureta-Vidal A."/>
            <person name="Woodwark C."/>
            <person name="Zdobnov E."/>
            <person name="Bork P."/>
            <person name="Suyama M."/>
            <person name="Torrents D."/>
            <person name="Alexandersson M."/>
            <person name="Trask B.J."/>
            <person name="Young J.M."/>
            <person name="Huang H."/>
            <person name="Wang H."/>
            <person name="Xing H."/>
            <person name="Daniels S."/>
            <person name="Gietzen D."/>
            <person name="Schmidt J."/>
            <person name="Stevens K."/>
            <person name="Vitt U."/>
            <person name="Wingrove J."/>
            <person name="Camara F."/>
            <person name="Mar Alba M."/>
            <person name="Abril J.F."/>
            <person name="Guigo R."/>
            <person name="Smit A."/>
            <person name="Dubchak I."/>
            <person name="Rubin E.M."/>
            <person name="Couronne O."/>
            <person name="Poliakov A."/>
            <person name="Huebner N."/>
            <person name="Ganten D."/>
            <person name="Goesele C."/>
            <person name="Hummel O."/>
            <person name="Kreitler T."/>
            <person name="Lee Y.-A."/>
            <person name="Monti J."/>
            <person name="Schulz H."/>
            <person name="Zimdahl H."/>
            <person name="Himmelbauer H."/>
            <person name="Lehrach H."/>
            <person name="Jacob H.J."/>
            <person name="Bromberg S."/>
            <person name="Gullings-Handley J."/>
            <person name="Jensen-Seaman M.I."/>
            <person name="Kwitek A.E."/>
            <person name="Lazar J."/>
            <person name="Pasko D."/>
            <person name="Tonellato P.J."/>
            <person name="Twigger S."/>
            <person name="Ponting C.P."/>
            <person name="Duarte J.M."/>
            <person name="Rice S."/>
            <person name="Goodstadt L."/>
            <person name="Beatson S.A."/>
            <person name="Emes R.D."/>
            <person name="Winter E.E."/>
            <person name="Webber C."/>
            <person name="Brandt P."/>
            <person name="Nyakatura G."/>
            <person name="Adetobi M."/>
            <person name="Chiaromonte F."/>
            <person name="Elnitski L."/>
            <person name="Eswara P."/>
            <person name="Hardison R.C."/>
            <person name="Hou M."/>
            <person name="Kolbe D."/>
            <person name="Makova K."/>
            <person name="Miller W."/>
            <person name="Nekrutenko A."/>
            <person name="Riemer C."/>
            <person name="Schwartz S."/>
            <person name="Taylor J."/>
            <person name="Yang S."/>
            <person name="Zhang Y."/>
            <person name="Lindpaintner K."/>
            <person name="Andrews T.D."/>
            <person name="Caccamo M."/>
            <person name="Clamp M."/>
            <person name="Clarke L."/>
            <person name="Curwen V."/>
            <person name="Durbin R.M."/>
            <person name="Eyras E."/>
            <person name="Searle S.M."/>
            <person name="Cooper G.M."/>
            <person name="Batzoglou S."/>
            <person name="Brudno M."/>
            <person name="Sidow A."/>
            <person name="Stone E.A."/>
            <person name="Payseur B.A."/>
            <person name="Bourque G."/>
            <person name="Lopez-Otin C."/>
            <person name="Puente X.S."/>
            <person name="Chakrabarti K."/>
            <person name="Chatterji S."/>
            <person name="Dewey C."/>
            <person name="Pachter L."/>
            <person name="Bray N."/>
            <person name="Yap V.B."/>
            <person name="Caspi A."/>
            <person name="Tesler G."/>
            <person name="Pevzner P.A."/>
            <person name="Haussler D."/>
            <person name="Roskin K.M."/>
            <person name="Baertsch R."/>
            <person name="Clawson H."/>
            <person name="Furey T.S."/>
            <person name="Hinrichs A.S."/>
            <person name="Karolchik D."/>
            <person name="Kent W.J."/>
            <person name="Rosenbloom K.R."/>
            <person name="Trumbower H."/>
            <person name="Weirauch M."/>
            <person name="Cooper D.N."/>
            <person name="Stenson P.D."/>
            <person name="Ma B."/>
            <person name="Brent M."/>
            <person name="Arumugam M."/>
            <person name="Shteynberg D."/>
            <person name="Copley R.R."/>
            <person name="Taylor M.S."/>
            <person name="Riethman H."/>
            <person name="Mudunuri U."/>
            <person name="Peterson J."/>
            <person name="Guyer M."/>
            <person name="Felsenfeld A."/>
            <person name="Old S."/>
            <person name="Mockrin S."/>
            <person name="Collins F.S."/>
        </authorList>
    </citation>
    <scope>NUCLEOTIDE SEQUENCE [LARGE SCALE GENOMIC DNA]</scope>
    <source>
        <strain evidence="9 10">Brown Norway</strain>
    </source>
</reference>
<feature type="region of interest" description="Disordered" evidence="7">
    <location>
        <begin position="215"/>
        <end position="234"/>
    </location>
</feature>
<reference evidence="8" key="1">
    <citation type="submission" date="2003-09" db="EMBL/GenBank/DDBJ databases">
        <title>Liver regeneration after PH.</title>
        <authorList>
            <person name="Xu C.S."/>
            <person name="Chang C.F."/>
            <person name="Han H.P."/>
            <person name="Wang G.P."/>
            <person name="Chai L.Q."/>
            <person name="Yuan J.Y."/>
            <person name="Yang K.J."/>
            <person name="Zhao L.F."/>
            <person name="Ma H."/>
            <person name="Wang L."/>
            <person name="Wang S.F."/>
            <person name="Xing X.K."/>
            <person name="Shen G.M."/>
            <person name="Shi J.B."/>
            <person name="Rahman S."/>
            <person name="Wang Q.N."/>
            <person name="Zhang J.B."/>
        </authorList>
    </citation>
    <scope>NUCLEOTIDE SEQUENCE</scope>
    <source>
        <strain evidence="8">Sprague-Dawley</strain>
    </source>
</reference>
<dbReference type="EMBL" id="AY383696">
    <property type="protein sequence ID" value="AAQ96254.1"/>
    <property type="molecule type" value="mRNA"/>
</dbReference>
<evidence type="ECO:0000313" key="8">
    <source>
        <dbReference type="EMBL" id="AAQ96254.1"/>
    </source>
</evidence>
<sequence>MSGARRDVTVQVAEAGTEYGPPDSCNPRLPPALSSSRVGSSTIPGMTAAAATLTRMEGNAEYILPTDTRYVGEMKDGMFHGDGTLFFPSGSRFDAIWEKGLVVSGKYTFKDGLQYEDKHWHYCDSYDRRFYTEICYGLKPSGISQLTNMDPPRKIPPGYYDCGDGFYNPMTRVIKDYRNRFLRNAAQASTSYDTSSLDVALRIIPTLQMVRLRGGSKQPGQELQRASQEVGHSHGLQLRSQAWFYPGTTVNMERGFGSLTLTPLPCTQLYAESNWVDLGVRAGVHASAFLVRAGVHASAFPVRAGVHASAFPEPSSASIKKEVTSSPKLSFYESPLPSSQANDDEHEWIIRTCRKGWLVTASTQKSQL</sequence>
<protein>
    <recommendedName>
        <fullName evidence="2">MORN repeat-containing protein 5</fullName>
    </recommendedName>
</protein>
<evidence type="ECO:0000313" key="10">
    <source>
        <dbReference type="Proteomes" id="UP000002494"/>
    </source>
</evidence>
<gene>
    <name evidence="9 11" type="primary">Morn5</name>
</gene>
<dbReference type="Gene3D" id="2.20.110.10">
    <property type="entry name" value="Histone H3 K4-specific methyltransferase SET7/9 N-terminal domain"/>
    <property type="match status" value="1"/>
</dbReference>
<dbReference type="GeneTree" id="ENSGT00390000018089"/>
<dbReference type="SUPFAM" id="SSF82185">
    <property type="entry name" value="Histone H3 K4-specific methyltransferase SET7/9 N-terminal domain"/>
    <property type="match status" value="1"/>
</dbReference>
<proteinExistence type="evidence at transcript level"/>
<dbReference type="RGD" id="1307739">
    <property type="gene designation" value="Morn5"/>
</dbReference>
<dbReference type="PaxDb" id="10116-ENSRNOP00000031303"/>
<evidence type="ECO:0000256" key="5">
    <source>
        <dbReference type="ARBA" id="ARBA00023069"/>
    </source>
</evidence>
<evidence type="ECO:0000256" key="1">
    <source>
        <dbReference type="ARBA" id="ARBA00004230"/>
    </source>
</evidence>
<comment type="subcellular location">
    <subcellularLocation>
        <location evidence="1">Cell projection</location>
        <location evidence="1">Cilium</location>
        <location evidence="1">Flagellum</location>
    </subcellularLocation>
</comment>
<evidence type="ECO:0000256" key="4">
    <source>
        <dbReference type="ARBA" id="ARBA00022846"/>
    </source>
</evidence>
<dbReference type="GO" id="GO:0031514">
    <property type="term" value="C:motile cilium"/>
    <property type="evidence" value="ECO:0007669"/>
    <property type="project" value="UniProtKB-SubCell"/>
</dbReference>
<keyword evidence="5" id="KW-0969">Cilium</keyword>
<name>Q6TXF8_RAT</name>
<evidence type="ECO:0000256" key="6">
    <source>
        <dbReference type="ARBA" id="ARBA00023273"/>
    </source>
</evidence>
<dbReference type="AlphaFoldDB" id="Q6TXF8"/>
<evidence type="ECO:0000256" key="7">
    <source>
        <dbReference type="SAM" id="MobiDB-lite"/>
    </source>
</evidence>
<dbReference type="UCSC" id="RGD:1307739">
    <property type="organism name" value="rat"/>
</dbReference>